<dbReference type="Gene3D" id="1.20.1290.10">
    <property type="entry name" value="AhpD-like"/>
    <property type="match status" value="1"/>
</dbReference>
<reference evidence="2 3" key="1">
    <citation type="submission" date="2014-10" db="EMBL/GenBank/DDBJ databases">
        <title>Genome sequence of Novosphingobium malaysiense MUSC 273(T).</title>
        <authorList>
            <person name="Lee L.-H."/>
        </authorList>
    </citation>
    <scope>NUCLEOTIDE SEQUENCE [LARGE SCALE GENOMIC DNA]</scope>
    <source>
        <strain evidence="2 3">MUSC 273</strain>
    </source>
</reference>
<organism evidence="2 3">
    <name type="scientific">Novosphingobium malaysiense</name>
    <dbReference type="NCBI Taxonomy" id="1348853"/>
    <lineage>
        <taxon>Bacteria</taxon>
        <taxon>Pseudomonadati</taxon>
        <taxon>Pseudomonadota</taxon>
        <taxon>Alphaproteobacteria</taxon>
        <taxon>Sphingomonadales</taxon>
        <taxon>Sphingomonadaceae</taxon>
        <taxon>Novosphingobium</taxon>
    </lineage>
</organism>
<dbReference type="Proteomes" id="UP000031057">
    <property type="component" value="Unassembled WGS sequence"/>
</dbReference>
<sequence length="138" mass="15518">MAESPRDKGLALFAEIYGEDMARTTREHMESNTAFGAKQTEWTIDFAFGEVWSRDGLERKMRSCAVLGMLIASRAYDEIVYHTRMGLKNGLTRQELEEIFYSAIPYAGFPAAQSAKKAMLEAFAQIDAETARSQPPPR</sequence>
<comment type="caution">
    <text evidence="2">The sequence shown here is derived from an EMBL/GenBank/DDBJ whole genome shotgun (WGS) entry which is preliminary data.</text>
</comment>
<dbReference type="RefSeq" id="WP_039285619.1">
    <property type="nucleotide sequence ID" value="NZ_JTDI01000004.1"/>
</dbReference>
<dbReference type="PANTHER" id="PTHR33570">
    <property type="entry name" value="4-CARBOXYMUCONOLACTONE DECARBOXYLASE FAMILY PROTEIN"/>
    <property type="match status" value="1"/>
</dbReference>
<dbReference type="SUPFAM" id="SSF69118">
    <property type="entry name" value="AhpD-like"/>
    <property type="match status" value="1"/>
</dbReference>
<protein>
    <recommendedName>
        <fullName evidence="1">Carboxymuconolactone decarboxylase-like domain-containing protein</fullName>
    </recommendedName>
</protein>
<name>A0A0B1ZMW1_9SPHN</name>
<gene>
    <name evidence="2" type="ORF">LK12_14665</name>
</gene>
<dbReference type="InterPro" id="IPR003779">
    <property type="entry name" value="CMD-like"/>
</dbReference>
<dbReference type="GO" id="GO:0051920">
    <property type="term" value="F:peroxiredoxin activity"/>
    <property type="evidence" value="ECO:0007669"/>
    <property type="project" value="InterPro"/>
</dbReference>
<dbReference type="InterPro" id="IPR052512">
    <property type="entry name" value="4CMD/NDH-1_regulator"/>
</dbReference>
<keyword evidence="3" id="KW-1185">Reference proteome</keyword>
<dbReference type="AlphaFoldDB" id="A0A0B1ZMW1"/>
<evidence type="ECO:0000259" key="1">
    <source>
        <dbReference type="Pfam" id="PF02627"/>
    </source>
</evidence>
<accession>A0A0B1ZMW1</accession>
<evidence type="ECO:0000313" key="2">
    <source>
        <dbReference type="EMBL" id="KHK90581.1"/>
    </source>
</evidence>
<dbReference type="PANTHER" id="PTHR33570:SF2">
    <property type="entry name" value="CARBOXYMUCONOLACTONE DECARBOXYLASE-LIKE DOMAIN-CONTAINING PROTEIN"/>
    <property type="match status" value="1"/>
</dbReference>
<feature type="domain" description="Carboxymuconolactone decarboxylase-like" evidence="1">
    <location>
        <begin position="41"/>
        <end position="119"/>
    </location>
</feature>
<dbReference type="STRING" id="1348853.LK12_14665"/>
<evidence type="ECO:0000313" key="3">
    <source>
        <dbReference type="Proteomes" id="UP000031057"/>
    </source>
</evidence>
<dbReference type="OrthoDB" id="9801400at2"/>
<proteinExistence type="predicted"/>
<dbReference type="Pfam" id="PF02627">
    <property type="entry name" value="CMD"/>
    <property type="match status" value="1"/>
</dbReference>
<dbReference type="EMBL" id="JTDI01000004">
    <property type="protein sequence ID" value="KHK90581.1"/>
    <property type="molecule type" value="Genomic_DNA"/>
</dbReference>
<dbReference type="InterPro" id="IPR029032">
    <property type="entry name" value="AhpD-like"/>
</dbReference>